<dbReference type="FunFam" id="3.30.200.20:FF:000148">
    <property type="entry name" value="Serine/threonine-protein kinase RIO1"/>
    <property type="match status" value="1"/>
</dbReference>
<evidence type="ECO:0000256" key="14">
    <source>
        <dbReference type="ARBA" id="ARBA00022840"/>
    </source>
</evidence>
<comment type="subcellular location">
    <subcellularLocation>
        <location evidence="2">Cytoplasm</location>
    </subcellularLocation>
</comment>
<evidence type="ECO:0000256" key="21">
    <source>
        <dbReference type="PIRSR" id="PIRSR038147-3"/>
    </source>
</evidence>
<evidence type="ECO:0000256" key="3">
    <source>
        <dbReference type="ARBA" id="ARBA00009196"/>
    </source>
</evidence>
<feature type="compositionally biased region" description="Basic and acidic residues" evidence="22">
    <location>
        <begin position="533"/>
        <end position="542"/>
    </location>
</feature>
<feature type="compositionally biased region" description="Basic and acidic residues" evidence="22">
    <location>
        <begin position="579"/>
        <end position="605"/>
    </location>
</feature>
<evidence type="ECO:0000256" key="20">
    <source>
        <dbReference type="PIRSR" id="PIRSR038147-2"/>
    </source>
</evidence>
<evidence type="ECO:0000256" key="5">
    <source>
        <dbReference type="ARBA" id="ARBA00016038"/>
    </source>
</evidence>
<keyword evidence="15" id="KW-0460">Magnesium</keyword>
<keyword evidence="7" id="KW-0690">Ribosome biogenesis</keyword>
<feature type="compositionally biased region" description="Acidic residues" evidence="22">
    <location>
        <begin position="555"/>
        <end position="576"/>
    </location>
</feature>
<dbReference type="InterPro" id="IPR051272">
    <property type="entry name" value="RIO-type_Ser/Thr_kinase"/>
</dbReference>
<dbReference type="EMBL" id="JACGWO010000002">
    <property type="protein sequence ID" value="KAK4433730.1"/>
    <property type="molecule type" value="Genomic_DNA"/>
</dbReference>
<evidence type="ECO:0000256" key="8">
    <source>
        <dbReference type="ARBA" id="ARBA00022527"/>
    </source>
</evidence>
<evidence type="ECO:0000256" key="2">
    <source>
        <dbReference type="ARBA" id="ARBA00004496"/>
    </source>
</evidence>
<dbReference type="CDD" id="cd05147">
    <property type="entry name" value="RIO1_euk"/>
    <property type="match status" value="1"/>
</dbReference>
<feature type="binding site" evidence="20">
    <location>
        <position position="331"/>
    </location>
    <ligand>
        <name>ATP</name>
        <dbReference type="ChEBI" id="CHEBI:30616"/>
    </ligand>
</feature>
<feature type="region of interest" description="Disordered" evidence="22">
    <location>
        <begin position="525"/>
        <end position="629"/>
    </location>
</feature>
<dbReference type="GO" id="GO:0005524">
    <property type="term" value="F:ATP binding"/>
    <property type="evidence" value="ECO:0007669"/>
    <property type="project" value="UniProtKB-KW"/>
</dbReference>
<dbReference type="AlphaFoldDB" id="A0AAE2CTA1"/>
<evidence type="ECO:0000259" key="23">
    <source>
        <dbReference type="PROSITE" id="PS50011"/>
    </source>
</evidence>
<evidence type="ECO:0000256" key="10">
    <source>
        <dbReference type="ARBA" id="ARBA00022723"/>
    </source>
</evidence>
<dbReference type="Proteomes" id="UP001293254">
    <property type="component" value="Unassembled WGS sequence"/>
</dbReference>
<name>A0AAE2CTA1_9LAMI</name>
<dbReference type="InterPro" id="IPR000687">
    <property type="entry name" value="RIO_kinase"/>
</dbReference>
<dbReference type="PANTHER" id="PTHR45723">
    <property type="entry name" value="SERINE/THREONINE-PROTEIN KINASE RIO1"/>
    <property type="match status" value="1"/>
</dbReference>
<keyword evidence="10" id="KW-0479">Metal-binding</keyword>
<dbReference type="PROSITE" id="PS50011">
    <property type="entry name" value="PROTEIN_KINASE_DOM"/>
    <property type="match status" value="1"/>
</dbReference>
<keyword evidence="6" id="KW-0963">Cytoplasm</keyword>
<dbReference type="SMART" id="SM00090">
    <property type="entry name" value="RIO"/>
    <property type="match status" value="1"/>
</dbReference>
<comment type="caution">
    <text evidence="24">The sequence shown here is derived from an EMBL/GenBank/DDBJ whole genome shotgun (WGS) entry which is preliminary data.</text>
</comment>
<keyword evidence="8 18" id="KW-0723">Serine/threonine-protein kinase</keyword>
<dbReference type="GO" id="GO:0005737">
    <property type="term" value="C:cytoplasm"/>
    <property type="evidence" value="ECO:0007669"/>
    <property type="project" value="UniProtKB-SubCell"/>
</dbReference>
<evidence type="ECO:0000256" key="15">
    <source>
        <dbReference type="ARBA" id="ARBA00022842"/>
    </source>
</evidence>
<reference evidence="24" key="2">
    <citation type="journal article" date="2024" name="Plant">
        <title>Genomic evolution and insights into agronomic trait innovations of Sesamum species.</title>
        <authorList>
            <person name="Miao H."/>
            <person name="Wang L."/>
            <person name="Qu L."/>
            <person name="Liu H."/>
            <person name="Sun Y."/>
            <person name="Le M."/>
            <person name="Wang Q."/>
            <person name="Wei S."/>
            <person name="Zheng Y."/>
            <person name="Lin W."/>
            <person name="Duan Y."/>
            <person name="Cao H."/>
            <person name="Xiong S."/>
            <person name="Wang X."/>
            <person name="Wei L."/>
            <person name="Li C."/>
            <person name="Ma Q."/>
            <person name="Ju M."/>
            <person name="Zhao R."/>
            <person name="Li G."/>
            <person name="Mu C."/>
            <person name="Tian Q."/>
            <person name="Mei H."/>
            <person name="Zhang T."/>
            <person name="Gao T."/>
            <person name="Zhang H."/>
        </authorList>
    </citation>
    <scope>NUCLEOTIDE SEQUENCE</scope>
    <source>
        <strain evidence="24">3651</strain>
    </source>
</reference>
<evidence type="ECO:0000313" key="25">
    <source>
        <dbReference type="Proteomes" id="UP001293254"/>
    </source>
</evidence>
<accession>A0AAE2CTA1</accession>
<evidence type="ECO:0000256" key="6">
    <source>
        <dbReference type="ARBA" id="ARBA00022490"/>
    </source>
</evidence>
<keyword evidence="12 18" id="KW-0418">Kinase</keyword>
<dbReference type="Gene3D" id="1.10.510.10">
    <property type="entry name" value="Transferase(Phosphotransferase) domain 1"/>
    <property type="match status" value="1"/>
</dbReference>
<comment type="catalytic activity">
    <reaction evidence="16 18">
        <text>L-threonyl-[protein] + ATP = O-phospho-L-threonyl-[protein] + ADP + H(+)</text>
        <dbReference type="Rhea" id="RHEA:46608"/>
        <dbReference type="Rhea" id="RHEA-COMP:11060"/>
        <dbReference type="Rhea" id="RHEA-COMP:11605"/>
        <dbReference type="ChEBI" id="CHEBI:15378"/>
        <dbReference type="ChEBI" id="CHEBI:30013"/>
        <dbReference type="ChEBI" id="CHEBI:30616"/>
        <dbReference type="ChEBI" id="CHEBI:61977"/>
        <dbReference type="ChEBI" id="CHEBI:456216"/>
        <dbReference type="EC" id="2.7.11.1"/>
    </reaction>
</comment>
<evidence type="ECO:0000256" key="16">
    <source>
        <dbReference type="ARBA" id="ARBA00047899"/>
    </source>
</evidence>
<sequence>MGLREFLGPLGLGFVPYEEIGSNGPLSILGISGFSSDYKFLCVALSDSRIIVPANGIDPSKMATVADSTAESYPGKRGGEEEVYEELEEEEDDDLSISSESEIGEALDYLDSRDDAEGGIVDSSFTLLHTRRPNAHGGLHSRPNTSSLQPISNKSQKFANHIRAAPLEEWEGRFNVGMSNSVTTAIRGSVRDMAIGKTKTTEKADRATVEQAIDPRTRMVLFKMLNRGVFNDINGCISTGKEANVYHATKSDGQELAIKVYKTSVLVFKDRDRYVQGDYRFRYGYCKHNPRKMVKTWAEKEMRNLMRLRAAGIRCPAPLLLRLHVLVMEFIGKAGWAAPRLKDADLSLDKLREGYVEMIMAMRTLYQKCKLVHGDLSEYNILYFEGHLYIIDVSQAVDLDHPHALDFLREDCIHVSDFFKKRGVAVMTIRELFDFIVDPTIDDDSVDSYLEEAQQKILARGDVISAEEEIADSVFVQSFIPKTLDHVKHAEEDVQRIISGKDTGDMYYQTITGLKKALAMTNSSQAENEQCELNDKPVKEDSLQPAKSPSLPDGGEPETETEESDEEGSDSDEEGSSSEGDKQTPADRKAARKENKKKVKEEKREARKNKVPKAVKKKKKKLAKAKKYR</sequence>
<keyword evidence="13" id="KW-0378">Hydrolase</keyword>
<proteinExistence type="inferred from homology"/>
<evidence type="ECO:0000256" key="1">
    <source>
        <dbReference type="ARBA" id="ARBA00001946"/>
    </source>
</evidence>
<dbReference type="GO" id="GO:0046872">
    <property type="term" value="F:metal ion binding"/>
    <property type="evidence" value="ECO:0007669"/>
    <property type="project" value="UniProtKB-KW"/>
</dbReference>
<dbReference type="InterPro" id="IPR017407">
    <property type="entry name" value="Ser/Thr_kinase_Rio1"/>
</dbReference>
<feature type="binding site" evidence="21">
    <location>
        <position position="380"/>
    </location>
    <ligand>
        <name>Mg(2+)</name>
        <dbReference type="ChEBI" id="CHEBI:18420"/>
    </ligand>
</feature>
<evidence type="ECO:0000256" key="13">
    <source>
        <dbReference type="ARBA" id="ARBA00022801"/>
    </source>
</evidence>
<feature type="compositionally biased region" description="Basic residues" evidence="22">
    <location>
        <begin position="606"/>
        <end position="629"/>
    </location>
</feature>
<evidence type="ECO:0000256" key="18">
    <source>
        <dbReference type="PIRNR" id="PIRNR038147"/>
    </source>
</evidence>
<feature type="active site" description="4-aspartylphosphate intermediate" evidence="19">
    <location>
        <position position="392"/>
    </location>
</feature>
<keyword evidence="14 18" id="KW-0067">ATP-binding</keyword>
<dbReference type="GO" id="GO:0042254">
    <property type="term" value="P:ribosome biogenesis"/>
    <property type="evidence" value="ECO:0007669"/>
    <property type="project" value="UniProtKB-KW"/>
</dbReference>
<feature type="binding site" evidence="21">
    <location>
        <position position="392"/>
    </location>
    <ligand>
        <name>Mg(2+)</name>
        <dbReference type="ChEBI" id="CHEBI:18420"/>
    </ligand>
</feature>
<feature type="binding site" evidence="20">
    <location>
        <position position="259"/>
    </location>
    <ligand>
        <name>ATP</name>
        <dbReference type="ChEBI" id="CHEBI:30616"/>
    </ligand>
</feature>
<evidence type="ECO:0000256" key="19">
    <source>
        <dbReference type="PIRSR" id="PIRSR038147-1"/>
    </source>
</evidence>
<dbReference type="PROSITE" id="PS01245">
    <property type="entry name" value="RIO1"/>
    <property type="match status" value="1"/>
</dbReference>
<reference evidence="24" key="1">
    <citation type="submission" date="2020-06" db="EMBL/GenBank/DDBJ databases">
        <authorList>
            <person name="Li T."/>
            <person name="Hu X."/>
            <person name="Zhang T."/>
            <person name="Song X."/>
            <person name="Zhang H."/>
            <person name="Dai N."/>
            <person name="Sheng W."/>
            <person name="Hou X."/>
            <person name="Wei L."/>
        </authorList>
    </citation>
    <scope>NUCLEOTIDE SEQUENCE</scope>
    <source>
        <strain evidence="24">3651</strain>
        <tissue evidence="24">Leaf</tissue>
    </source>
</reference>
<evidence type="ECO:0000256" key="17">
    <source>
        <dbReference type="ARBA" id="ARBA00048679"/>
    </source>
</evidence>
<evidence type="ECO:0000256" key="22">
    <source>
        <dbReference type="SAM" id="MobiDB-lite"/>
    </source>
</evidence>
<dbReference type="Pfam" id="PF01163">
    <property type="entry name" value="RIO1"/>
    <property type="match status" value="1"/>
</dbReference>
<evidence type="ECO:0000256" key="12">
    <source>
        <dbReference type="ARBA" id="ARBA00022777"/>
    </source>
</evidence>
<evidence type="ECO:0000256" key="7">
    <source>
        <dbReference type="ARBA" id="ARBA00022517"/>
    </source>
</evidence>
<dbReference type="InterPro" id="IPR018934">
    <property type="entry name" value="RIO_dom"/>
</dbReference>
<organism evidence="24 25">
    <name type="scientific">Sesamum alatum</name>
    <dbReference type="NCBI Taxonomy" id="300844"/>
    <lineage>
        <taxon>Eukaryota</taxon>
        <taxon>Viridiplantae</taxon>
        <taxon>Streptophyta</taxon>
        <taxon>Embryophyta</taxon>
        <taxon>Tracheophyta</taxon>
        <taxon>Spermatophyta</taxon>
        <taxon>Magnoliopsida</taxon>
        <taxon>eudicotyledons</taxon>
        <taxon>Gunneridae</taxon>
        <taxon>Pentapetalae</taxon>
        <taxon>asterids</taxon>
        <taxon>lamiids</taxon>
        <taxon>Lamiales</taxon>
        <taxon>Pedaliaceae</taxon>
        <taxon>Sesamum</taxon>
    </lineage>
</organism>
<dbReference type="EC" id="2.7.11.1" evidence="4 18"/>
<keyword evidence="9 18" id="KW-0808">Transferase</keyword>
<comment type="similarity">
    <text evidence="3 18">Belongs to the protein kinase superfamily. RIO-type Ser/Thr kinase family.</text>
</comment>
<dbReference type="InterPro" id="IPR018935">
    <property type="entry name" value="RIO_kinase_CS"/>
</dbReference>
<dbReference type="GO" id="GO:0004674">
    <property type="term" value="F:protein serine/threonine kinase activity"/>
    <property type="evidence" value="ECO:0007669"/>
    <property type="project" value="UniProtKB-KW"/>
</dbReference>
<feature type="domain" description="Protein kinase" evidence="23">
    <location>
        <begin position="219"/>
        <end position="551"/>
    </location>
</feature>
<feature type="active site" description="Proton acceptor" evidence="19">
    <location>
        <position position="375"/>
    </location>
</feature>
<evidence type="ECO:0000256" key="9">
    <source>
        <dbReference type="ARBA" id="ARBA00022679"/>
    </source>
</evidence>
<dbReference type="Gene3D" id="3.30.200.20">
    <property type="entry name" value="Phosphorylase Kinase, domain 1"/>
    <property type="match status" value="1"/>
</dbReference>
<evidence type="ECO:0000256" key="11">
    <source>
        <dbReference type="ARBA" id="ARBA00022741"/>
    </source>
</evidence>
<dbReference type="InterPro" id="IPR000719">
    <property type="entry name" value="Prot_kinase_dom"/>
</dbReference>
<dbReference type="GO" id="GO:0016787">
    <property type="term" value="F:hydrolase activity"/>
    <property type="evidence" value="ECO:0007669"/>
    <property type="project" value="UniProtKB-KW"/>
</dbReference>
<protein>
    <recommendedName>
        <fullName evidence="5 18">Serine/threonine-protein kinase RIO1</fullName>
        <ecNumber evidence="4 18">2.7.11.1</ecNumber>
    </recommendedName>
</protein>
<dbReference type="InterPro" id="IPR011009">
    <property type="entry name" value="Kinase-like_dom_sf"/>
</dbReference>
<keyword evidence="11 18" id="KW-0547">Nucleotide-binding</keyword>
<keyword evidence="25" id="KW-1185">Reference proteome</keyword>
<evidence type="ECO:0000256" key="4">
    <source>
        <dbReference type="ARBA" id="ARBA00012513"/>
    </source>
</evidence>
<dbReference type="PIRSF" id="PIRSF038147">
    <property type="entry name" value="Ser/Thr_PK_RIO1"/>
    <property type="match status" value="1"/>
</dbReference>
<comment type="cofactor">
    <cofactor evidence="1 21">
        <name>Mg(2+)</name>
        <dbReference type="ChEBI" id="CHEBI:18420"/>
    </cofactor>
</comment>
<evidence type="ECO:0000313" key="24">
    <source>
        <dbReference type="EMBL" id="KAK4433730.1"/>
    </source>
</evidence>
<gene>
    <name evidence="24" type="ORF">Salat_0535700</name>
</gene>
<dbReference type="SUPFAM" id="SSF56112">
    <property type="entry name" value="Protein kinase-like (PK-like)"/>
    <property type="match status" value="1"/>
</dbReference>
<comment type="catalytic activity">
    <reaction evidence="17 18">
        <text>L-seryl-[protein] + ATP = O-phospho-L-seryl-[protein] + ADP + H(+)</text>
        <dbReference type="Rhea" id="RHEA:17989"/>
        <dbReference type="Rhea" id="RHEA-COMP:9863"/>
        <dbReference type="Rhea" id="RHEA-COMP:11604"/>
        <dbReference type="ChEBI" id="CHEBI:15378"/>
        <dbReference type="ChEBI" id="CHEBI:29999"/>
        <dbReference type="ChEBI" id="CHEBI:30616"/>
        <dbReference type="ChEBI" id="CHEBI:83421"/>
        <dbReference type="ChEBI" id="CHEBI:456216"/>
        <dbReference type="EC" id="2.7.11.1"/>
    </reaction>
</comment>